<organism evidence="1 2">
    <name type="scientific">Leucogyrophana mollusca</name>
    <dbReference type="NCBI Taxonomy" id="85980"/>
    <lineage>
        <taxon>Eukaryota</taxon>
        <taxon>Fungi</taxon>
        <taxon>Dikarya</taxon>
        <taxon>Basidiomycota</taxon>
        <taxon>Agaricomycotina</taxon>
        <taxon>Agaricomycetes</taxon>
        <taxon>Agaricomycetidae</taxon>
        <taxon>Boletales</taxon>
        <taxon>Boletales incertae sedis</taxon>
        <taxon>Leucogyrophana</taxon>
    </lineage>
</organism>
<reference evidence="1" key="1">
    <citation type="journal article" date="2021" name="New Phytol.">
        <title>Evolutionary innovations through gain and loss of genes in the ectomycorrhizal Boletales.</title>
        <authorList>
            <person name="Wu G."/>
            <person name="Miyauchi S."/>
            <person name="Morin E."/>
            <person name="Kuo A."/>
            <person name="Drula E."/>
            <person name="Varga T."/>
            <person name="Kohler A."/>
            <person name="Feng B."/>
            <person name="Cao Y."/>
            <person name="Lipzen A."/>
            <person name="Daum C."/>
            <person name="Hundley H."/>
            <person name="Pangilinan J."/>
            <person name="Johnson J."/>
            <person name="Barry K."/>
            <person name="LaButti K."/>
            <person name="Ng V."/>
            <person name="Ahrendt S."/>
            <person name="Min B."/>
            <person name="Choi I.G."/>
            <person name="Park H."/>
            <person name="Plett J.M."/>
            <person name="Magnuson J."/>
            <person name="Spatafora J.W."/>
            <person name="Nagy L.G."/>
            <person name="Henrissat B."/>
            <person name="Grigoriev I.V."/>
            <person name="Yang Z.L."/>
            <person name="Xu J."/>
            <person name="Martin F.M."/>
        </authorList>
    </citation>
    <scope>NUCLEOTIDE SEQUENCE</scope>
    <source>
        <strain evidence="1">KUC20120723A-06</strain>
    </source>
</reference>
<keyword evidence="2" id="KW-1185">Reference proteome</keyword>
<name>A0ACB8BCH0_9AGAM</name>
<comment type="caution">
    <text evidence="1">The sequence shown here is derived from an EMBL/GenBank/DDBJ whole genome shotgun (WGS) entry which is preliminary data.</text>
</comment>
<proteinExistence type="predicted"/>
<protein>
    <submittedName>
        <fullName evidence="1">Uncharacterized protein</fullName>
    </submittedName>
</protein>
<sequence>MERALKLFAEGNIMLKDINIASKKPAKTPIKLNKATGKDSSAPLAFSEINWGHATRAYMKSINRHGNDLVVSISNLAHNIVLKRRGPPINDDEFNDNGSEDERAMI</sequence>
<gene>
    <name evidence="1" type="ORF">BV22DRAFT_1016024</name>
</gene>
<evidence type="ECO:0000313" key="2">
    <source>
        <dbReference type="Proteomes" id="UP000790709"/>
    </source>
</evidence>
<accession>A0ACB8BCH0</accession>
<dbReference type="EMBL" id="MU266462">
    <property type="protein sequence ID" value="KAH7923127.1"/>
    <property type="molecule type" value="Genomic_DNA"/>
</dbReference>
<evidence type="ECO:0000313" key="1">
    <source>
        <dbReference type="EMBL" id="KAH7923127.1"/>
    </source>
</evidence>
<dbReference type="Proteomes" id="UP000790709">
    <property type="component" value="Unassembled WGS sequence"/>
</dbReference>